<feature type="region of interest" description="Disordered" evidence="5">
    <location>
        <begin position="347"/>
        <end position="376"/>
    </location>
</feature>
<evidence type="ECO:0000256" key="5">
    <source>
        <dbReference type="SAM" id="MobiDB-lite"/>
    </source>
</evidence>
<dbReference type="GO" id="GO:0005634">
    <property type="term" value="C:nucleus"/>
    <property type="evidence" value="ECO:0007669"/>
    <property type="project" value="TreeGrafter"/>
</dbReference>
<dbReference type="STRING" id="109280.ENSHCOP00000002484"/>
<dbReference type="PROSITE" id="PS00518">
    <property type="entry name" value="ZF_RING_1"/>
    <property type="match status" value="1"/>
</dbReference>
<reference evidence="8" key="2">
    <citation type="submission" date="2025-09" db="UniProtKB">
        <authorList>
            <consortium name="Ensembl"/>
        </authorList>
    </citation>
    <scope>IDENTIFICATION</scope>
</reference>
<dbReference type="Ensembl" id="ENSHCOT00000010336.1">
    <property type="protein sequence ID" value="ENSHCOP00000002484.1"/>
    <property type="gene ID" value="ENSHCOG00000003629.1"/>
</dbReference>
<dbReference type="OMA" id="FKKEPMY"/>
<evidence type="ECO:0000259" key="7">
    <source>
        <dbReference type="PROSITE" id="PS51698"/>
    </source>
</evidence>
<dbReference type="GO" id="GO:0031625">
    <property type="term" value="F:ubiquitin protein ligase binding"/>
    <property type="evidence" value="ECO:0007669"/>
    <property type="project" value="TreeGrafter"/>
</dbReference>
<evidence type="ECO:0000256" key="3">
    <source>
        <dbReference type="ARBA" id="ARBA00022833"/>
    </source>
</evidence>
<evidence type="ECO:0000256" key="4">
    <source>
        <dbReference type="PROSITE-ProRule" id="PRU00175"/>
    </source>
</evidence>
<dbReference type="InterPro" id="IPR003613">
    <property type="entry name" value="Ubox_domain"/>
</dbReference>
<dbReference type="InterPro" id="IPR045696">
    <property type="entry name" value="Ubox5_N"/>
</dbReference>
<keyword evidence="9" id="KW-1185">Reference proteome</keyword>
<dbReference type="KEGG" id="hcq:109527265"/>
<dbReference type="GO" id="GO:0000209">
    <property type="term" value="P:protein polyubiquitination"/>
    <property type="evidence" value="ECO:0007669"/>
    <property type="project" value="TreeGrafter"/>
</dbReference>
<dbReference type="InterPro" id="IPR039925">
    <property type="entry name" value="RNF37_RING-Ubox"/>
</dbReference>
<dbReference type="GeneTree" id="ENSGT00510000049555"/>
<sequence>MGVEVVSQRLEDMVVNLCLPHFNTNISCNKLCADGYDVTNLISADPALQRRGFKLEYFLRPPVQVTLRFAFQVELCRVDVELWPWGMDRGQCSKRLEISTSSEPLPPQSFGPDHLKNGLQTQVHLKTSRVPQQRPHTQTHCSEHDFKLVGRCELKEETKVSFSRPPFHLRPPFASPPPPQPDDGRREELWSRGHLSLTAVTQLRVTLPFGGSASALGLKALAVWGQPARCCPLEEVEKIEQAHKASQRSLSRPVPAVNQISLPCLDTPPSTQSLTSIPEEFLDPITQEVMSLPMLLPSGVSVDSTTLEEHQKREASWGRPGSDPFTGVPFTATSQPLPNPHLKRRIDHFILHNGGTRRDGTTGRRGEAEKPKPSRLIGSLAAKKNHCLTAATIEDRVSGQSSDDASVSCDSKLSSQYKTIPLDGGKKRHLNGSEAAVRQLQPQAKQPRSDSSPGPSSSSSHENNLSASLDDALFSVLKGRPSFTSNLAMRETALSLTESVEAPTQHQATASSAAGERTCSSCSRALSPYSTAPSPIYRLLCGHLLCRACLQSNSAPALSSVTTTTTSSSARILCPTCRSPTSRGDIVRVHH</sequence>
<evidence type="ECO:0000256" key="2">
    <source>
        <dbReference type="ARBA" id="ARBA00022771"/>
    </source>
</evidence>
<name>A0A3Q3D4I4_HIPCM</name>
<dbReference type="Proteomes" id="UP000264820">
    <property type="component" value="Unplaced"/>
</dbReference>
<dbReference type="InterPro" id="IPR013083">
    <property type="entry name" value="Znf_RING/FYVE/PHD"/>
</dbReference>
<protein>
    <submittedName>
        <fullName evidence="8">U-box domain containing 5</fullName>
    </submittedName>
</protein>
<proteinExistence type="predicted"/>
<organism evidence="8 9">
    <name type="scientific">Hippocampus comes</name>
    <name type="common">Tiger tail seahorse</name>
    <dbReference type="NCBI Taxonomy" id="109280"/>
    <lineage>
        <taxon>Eukaryota</taxon>
        <taxon>Metazoa</taxon>
        <taxon>Chordata</taxon>
        <taxon>Craniata</taxon>
        <taxon>Vertebrata</taxon>
        <taxon>Euteleostomi</taxon>
        <taxon>Actinopterygii</taxon>
        <taxon>Neopterygii</taxon>
        <taxon>Teleostei</taxon>
        <taxon>Neoteleostei</taxon>
        <taxon>Acanthomorphata</taxon>
        <taxon>Syngnathiaria</taxon>
        <taxon>Syngnathiformes</taxon>
        <taxon>Syngnathoidei</taxon>
        <taxon>Syngnathidae</taxon>
        <taxon>Hippocampus</taxon>
    </lineage>
</organism>
<feature type="domain" description="U-box" evidence="7">
    <location>
        <begin position="276"/>
        <end position="356"/>
    </location>
</feature>
<dbReference type="CDD" id="cd16660">
    <property type="entry name" value="RING-Ubox_RNF37"/>
    <property type="match status" value="1"/>
</dbReference>
<dbReference type="Gene3D" id="3.30.40.10">
    <property type="entry name" value="Zinc/RING finger domain, C3HC4 (zinc finger)"/>
    <property type="match status" value="2"/>
</dbReference>
<dbReference type="SUPFAM" id="SSF57850">
    <property type="entry name" value="RING/U-box"/>
    <property type="match status" value="2"/>
</dbReference>
<dbReference type="InterPro" id="IPR001841">
    <property type="entry name" value="Znf_RING"/>
</dbReference>
<feature type="compositionally biased region" description="Basic and acidic residues" evidence="5">
    <location>
        <begin position="356"/>
        <end position="372"/>
    </location>
</feature>
<dbReference type="OrthoDB" id="20295at2759"/>
<accession>A0A3Q3D4I4</accession>
<feature type="compositionally biased region" description="Low complexity" evidence="5">
    <location>
        <begin position="449"/>
        <end position="464"/>
    </location>
</feature>
<dbReference type="FunFam" id="3.30.40.10:FF:000163">
    <property type="entry name" value="Putative ring finger protein 37"/>
    <property type="match status" value="1"/>
</dbReference>
<dbReference type="InterPro" id="IPR039847">
    <property type="entry name" value="Ubox5"/>
</dbReference>
<feature type="domain" description="RING-type" evidence="6">
    <location>
        <begin position="519"/>
        <end position="578"/>
    </location>
</feature>
<dbReference type="PROSITE" id="PS50089">
    <property type="entry name" value="ZF_RING_2"/>
    <property type="match status" value="1"/>
</dbReference>
<evidence type="ECO:0000256" key="1">
    <source>
        <dbReference type="ARBA" id="ARBA00022723"/>
    </source>
</evidence>
<dbReference type="PANTHER" id="PTHR13492:SF2">
    <property type="entry name" value="RING FINGER PROTEIN 37"/>
    <property type="match status" value="1"/>
</dbReference>
<evidence type="ECO:0000313" key="8">
    <source>
        <dbReference type="Ensembl" id="ENSHCOP00000002484.1"/>
    </source>
</evidence>
<dbReference type="PANTHER" id="PTHR13492">
    <property type="entry name" value="RING FINGER PROTEIN 37"/>
    <property type="match status" value="1"/>
</dbReference>
<dbReference type="PROSITE" id="PS51698">
    <property type="entry name" value="U_BOX"/>
    <property type="match status" value="1"/>
</dbReference>
<reference evidence="8" key="1">
    <citation type="submission" date="2025-08" db="UniProtKB">
        <authorList>
            <consortium name="Ensembl"/>
        </authorList>
    </citation>
    <scope>IDENTIFICATION</scope>
</reference>
<keyword evidence="1" id="KW-0479">Metal-binding</keyword>
<dbReference type="CTD" id="22888"/>
<dbReference type="SMART" id="SM00184">
    <property type="entry name" value="RING"/>
    <property type="match status" value="1"/>
</dbReference>
<keyword evidence="2 4" id="KW-0863">Zinc-finger</keyword>
<evidence type="ECO:0000313" key="9">
    <source>
        <dbReference type="Proteomes" id="UP000264820"/>
    </source>
</evidence>
<dbReference type="RefSeq" id="XP_019744633.1">
    <property type="nucleotide sequence ID" value="XM_019889074.1"/>
</dbReference>
<keyword evidence="3" id="KW-0862">Zinc</keyword>
<dbReference type="Pfam" id="PF04564">
    <property type="entry name" value="U-box"/>
    <property type="match status" value="1"/>
</dbReference>
<dbReference type="GO" id="GO:0034450">
    <property type="term" value="F:ubiquitin-ubiquitin ligase activity"/>
    <property type="evidence" value="ECO:0007669"/>
    <property type="project" value="TreeGrafter"/>
</dbReference>
<dbReference type="AlphaFoldDB" id="A0A3Q3D4I4"/>
<feature type="region of interest" description="Disordered" evidence="5">
    <location>
        <begin position="163"/>
        <end position="187"/>
    </location>
</feature>
<dbReference type="InterPro" id="IPR017907">
    <property type="entry name" value="Znf_RING_CS"/>
</dbReference>
<dbReference type="Pfam" id="PF19318">
    <property type="entry name" value="DUF5918"/>
    <property type="match status" value="1"/>
</dbReference>
<feature type="region of interest" description="Disordered" evidence="5">
    <location>
        <begin position="417"/>
        <end position="464"/>
    </location>
</feature>
<dbReference type="GO" id="GO:0008270">
    <property type="term" value="F:zinc ion binding"/>
    <property type="evidence" value="ECO:0007669"/>
    <property type="project" value="UniProtKB-KW"/>
</dbReference>
<dbReference type="SMART" id="SM00504">
    <property type="entry name" value="Ubox"/>
    <property type="match status" value="1"/>
</dbReference>
<evidence type="ECO:0000259" key="6">
    <source>
        <dbReference type="PROSITE" id="PS50089"/>
    </source>
</evidence>
<dbReference type="GeneID" id="109527265"/>